<evidence type="ECO:0000313" key="3">
    <source>
        <dbReference type="EMBL" id="OAG36712.1"/>
    </source>
</evidence>
<dbReference type="RefSeq" id="XP_022508664.1">
    <property type="nucleotide sequence ID" value="XM_022659034.1"/>
</dbReference>
<dbReference type="Proteomes" id="UP000077002">
    <property type="component" value="Unassembled WGS sequence"/>
</dbReference>
<reference evidence="3 4" key="1">
    <citation type="submission" date="2016-03" db="EMBL/GenBank/DDBJ databases">
        <title>Draft genome sequence of the Fonsecaea monophora CBS 269.37.</title>
        <authorList>
            <person name="Bombassaro A."/>
            <person name="Vinicius W.A."/>
            <person name="De Hoog S."/>
            <person name="Sun J."/>
            <person name="Souza E.M."/>
            <person name="Raittz R.T."/>
            <person name="Costa F."/>
            <person name="Leao A.C."/>
            <person name="Tadra-Sfeir M.Z."/>
            <person name="Baura V."/>
            <person name="Balsanelli E."/>
            <person name="Pedrosa F.O."/>
            <person name="Moreno L.F."/>
            <person name="Steffens M.B."/>
            <person name="Xi L."/>
            <person name="Bocca A.L."/>
            <person name="Felipe M.S."/>
            <person name="Teixeira M."/>
            <person name="Telles Filho F.Q."/>
            <person name="Azevedo C.M."/>
            <person name="Gomes R."/>
            <person name="Vicente V.A."/>
        </authorList>
    </citation>
    <scope>NUCLEOTIDE SEQUENCE [LARGE SCALE GENOMIC DNA]</scope>
    <source>
        <strain evidence="3 4">CBS 269.37</strain>
    </source>
</reference>
<organism evidence="3 4">
    <name type="scientific">Fonsecaea monophora</name>
    <dbReference type="NCBI Taxonomy" id="254056"/>
    <lineage>
        <taxon>Eukaryota</taxon>
        <taxon>Fungi</taxon>
        <taxon>Dikarya</taxon>
        <taxon>Ascomycota</taxon>
        <taxon>Pezizomycotina</taxon>
        <taxon>Eurotiomycetes</taxon>
        <taxon>Chaetothyriomycetidae</taxon>
        <taxon>Chaetothyriales</taxon>
        <taxon>Herpotrichiellaceae</taxon>
        <taxon>Fonsecaea</taxon>
    </lineage>
</organism>
<dbReference type="GeneID" id="34604234"/>
<evidence type="ECO:0000256" key="2">
    <source>
        <dbReference type="SAM" id="MobiDB-lite"/>
    </source>
</evidence>
<sequence length="397" mass="42770">MADPNQNPSPDDSILPSLRRFASADDLADFLHGQDPGDTSLPAGESGDGVGEGVIPPATASLEEQLVRYLAEQQDLEGEDTTASASDGDGDGDSEYEWFSYQVYFAEEDRLLRAGGAGAGADAGGTTNVPAGGALNSHPPMFFGRAANPDDDDGNDGDDDDDDDDDSDNPYADANQVVSNLSDESKDDNDEEEDINDENNPQITPWHPRLVVAPSNPFRQRRPRHRRPPAHVHDGGRAMLFFALYNLRHARDRSAREAVQRAVALKRERERQAEREQAERLEREVQLENRVLGIGGAGSIWGGMRLRRDERDGRPVVDDVGSHGIGIGIGGFRGDGVVVDRGNGGGGGGGGGVDDNAAVPAVVMKDTFDYRKLATAGARRERQLIEAGEEGQRGFEW</sequence>
<accession>A0A177F078</accession>
<dbReference type="AlphaFoldDB" id="A0A177F078"/>
<evidence type="ECO:0000313" key="4">
    <source>
        <dbReference type="Proteomes" id="UP000077002"/>
    </source>
</evidence>
<feature type="compositionally biased region" description="Acidic residues" evidence="2">
    <location>
        <begin position="185"/>
        <end position="197"/>
    </location>
</feature>
<evidence type="ECO:0000256" key="1">
    <source>
        <dbReference type="SAM" id="Coils"/>
    </source>
</evidence>
<feature type="coiled-coil region" evidence="1">
    <location>
        <begin position="255"/>
        <end position="291"/>
    </location>
</feature>
<feature type="compositionally biased region" description="Low complexity" evidence="2">
    <location>
        <begin position="169"/>
        <end position="182"/>
    </location>
</feature>
<dbReference type="OrthoDB" id="10496248at2759"/>
<feature type="region of interest" description="Disordered" evidence="2">
    <location>
        <begin position="116"/>
        <end position="210"/>
    </location>
</feature>
<protein>
    <submittedName>
        <fullName evidence="3">Uncharacterized protein</fullName>
    </submittedName>
</protein>
<feature type="region of interest" description="Disordered" evidence="2">
    <location>
        <begin position="26"/>
        <end position="95"/>
    </location>
</feature>
<feature type="compositionally biased region" description="Acidic residues" evidence="2">
    <location>
        <begin position="149"/>
        <end position="168"/>
    </location>
</feature>
<dbReference type="EMBL" id="LVKK01000085">
    <property type="protein sequence ID" value="OAG36712.1"/>
    <property type="molecule type" value="Genomic_DNA"/>
</dbReference>
<keyword evidence="4" id="KW-1185">Reference proteome</keyword>
<name>A0A177F078_9EURO</name>
<proteinExistence type="predicted"/>
<keyword evidence="1" id="KW-0175">Coiled coil</keyword>
<comment type="caution">
    <text evidence="3">The sequence shown here is derived from an EMBL/GenBank/DDBJ whole genome shotgun (WGS) entry which is preliminary data.</text>
</comment>
<gene>
    <name evidence="3" type="ORF">AYO21_09096</name>
</gene>